<evidence type="ECO:0000313" key="1">
    <source>
        <dbReference type="EMBL" id="WLF51493.1"/>
    </source>
</evidence>
<dbReference type="RefSeq" id="WP_304710674.1">
    <property type="nucleotide sequence ID" value="NZ_CP130955.1"/>
</dbReference>
<name>A0AAX3YQM0_RHOOP</name>
<gene>
    <name evidence="1" type="ORF">Q5707_39095</name>
</gene>
<keyword evidence="1" id="KW-0614">Plasmid</keyword>
<dbReference type="AlphaFoldDB" id="A0AAX3YQM0"/>
<reference evidence="1" key="1">
    <citation type="submission" date="2023-07" db="EMBL/GenBank/DDBJ databases">
        <title>Genomic analysis of Rhodococcus opacus VOC-14 with glycol ethers degradation activity.</title>
        <authorList>
            <person name="Narkevich D.A."/>
            <person name="Hlushen A.M."/>
            <person name="Akhremchuk A.E."/>
            <person name="Sikolenko M.A."/>
            <person name="Valentovich L.N."/>
        </authorList>
    </citation>
    <scope>NUCLEOTIDE SEQUENCE</scope>
    <source>
        <strain evidence="1">VOC-14</strain>
        <plasmid evidence="1">pRho-VOC14-C86</plasmid>
    </source>
</reference>
<dbReference type="Proteomes" id="UP001231166">
    <property type="component" value="Plasmid pRho-VOC14-C86"/>
</dbReference>
<proteinExistence type="predicted"/>
<sequence length="71" mass="7808">MSTTIVLDKVIDPIVVARAIYADLRVEEDPDFDDLGTDMRAELVGMVFGLVPDDPYIQAAEIRLVPADFGL</sequence>
<organism evidence="1 2">
    <name type="scientific">Rhodococcus opacus</name>
    <name type="common">Nocardia opaca</name>
    <dbReference type="NCBI Taxonomy" id="37919"/>
    <lineage>
        <taxon>Bacteria</taxon>
        <taxon>Bacillati</taxon>
        <taxon>Actinomycetota</taxon>
        <taxon>Actinomycetes</taxon>
        <taxon>Mycobacteriales</taxon>
        <taxon>Nocardiaceae</taxon>
        <taxon>Rhodococcus</taxon>
    </lineage>
</organism>
<dbReference type="EMBL" id="CP130955">
    <property type="protein sequence ID" value="WLF51493.1"/>
    <property type="molecule type" value="Genomic_DNA"/>
</dbReference>
<accession>A0AAX3YQM0</accession>
<evidence type="ECO:0000313" key="2">
    <source>
        <dbReference type="Proteomes" id="UP001231166"/>
    </source>
</evidence>
<geneLocation type="plasmid" evidence="1 2">
    <name>pRho-VOC14-C86</name>
</geneLocation>
<protein>
    <submittedName>
        <fullName evidence="1">Uncharacterized protein</fullName>
    </submittedName>
</protein>